<keyword evidence="5" id="KW-0560">Oxidoreductase</keyword>
<reference evidence="8 10" key="1">
    <citation type="journal article" date="2016" name="Genome Announc.">
        <title>Draft Genome Sequence of the Rumen Methanogen Methanobrevibacter olleyae YLM1.</title>
        <authorList>
            <person name="Kelly W.J."/>
            <person name="Li D."/>
            <person name="Lambie S.C."/>
            <person name="Cox F."/>
            <person name="Attwood G.T."/>
            <person name="Altermann E."/>
            <person name="Leahy S.C."/>
        </authorList>
    </citation>
    <scope>NUCLEOTIDE SEQUENCE [LARGE SCALE GENOMIC DNA]</scope>
    <source>
        <strain evidence="8 10">YLM1</strain>
    </source>
</reference>
<comment type="similarity">
    <text evidence="2 6">Belongs to the zinc-containing alcohol dehydrogenase family.</text>
</comment>
<dbReference type="Pfam" id="PF08240">
    <property type="entry name" value="ADH_N"/>
    <property type="match status" value="1"/>
</dbReference>
<dbReference type="Gene3D" id="3.90.180.10">
    <property type="entry name" value="Medium-chain alcohol dehydrogenases, catalytic domain"/>
    <property type="match status" value="1"/>
</dbReference>
<dbReference type="STRING" id="294671.YLM1_1229"/>
<evidence type="ECO:0000256" key="4">
    <source>
        <dbReference type="ARBA" id="ARBA00022833"/>
    </source>
</evidence>
<dbReference type="PATRIC" id="fig|294671.3.peg.1285"/>
<sequence length="347" mass="37030">MAGTMKAWRINELGKPPVLEDVPIPEPKFGEILIKMKGAGMCRTDLEVIDEGFITVPFEGPFTFGHENAGTVVKLGPGVDTVEVGQNVIVDTLHACGKCQYCLSGRDNFCEVASARGLKEDGGMAEYMIADAREVAPLGDLDPTVYVALADAGLSPYGAVQTAKPFIPNNGTAVVIGVGGLGFYCCQYLALTTSARVIVVNRSADKMAKMTEYGADELVVLDDNAYDKIMELTDGKGVDAVFDFVGRDNTLELAAKITKGLGLISILGLGGGTLPVSWTTVKPGVMVRLTQGGTITDLYEIMDLAKAGKIKVQAQQYPFSKVLDALDDLRNGKVEGRAVITFEEFDE</sequence>
<gene>
    <name evidence="9" type="ORF">SAMN02910297_00154</name>
    <name evidence="8" type="ORF">YLM1_1229</name>
</gene>
<dbReference type="KEGG" id="mol:YLM1_1229"/>
<evidence type="ECO:0000313" key="11">
    <source>
        <dbReference type="Proteomes" id="UP000183442"/>
    </source>
</evidence>
<dbReference type="RefSeq" id="WP_082762146.1">
    <property type="nucleotide sequence ID" value="NZ_CP014265.1"/>
</dbReference>
<protein>
    <submittedName>
        <fullName evidence="9">Alcohol dehydrogenase, propanol-preferring</fullName>
    </submittedName>
    <submittedName>
        <fullName evidence="8">NADP-dependent alcohol dehydrogenase Adh</fullName>
    </submittedName>
</protein>
<accession>A0A126R178</accession>
<dbReference type="GO" id="GO:0030554">
    <property type="term" value="F:adenyl nucleotide binding"/>
    <property type="evidence" value="ECO:0007669"/>
    <property type="project" value="UniProtKB-ARBA"/>
</dbReference>
<evidence type="ECO:0000256" key="1">
    <source>
        <dbReference type="ARBA" id="ARBA00001947"/>
    </source>
</evidence>
<reference evidence="10" key="2">
    <citation type="submission" date="2016-02" db="EMBL/GenBank/DDBJ databases">
        <title>The draft genome sequence of the rumen methanogen Methanobrevibacter olleyae YLM1.</title>
        <authorList>
            <consortium name="New Zealand Agricultural Greenhouse Gas Research Centre/Pastoral Greenhouse Gas Research Consortium"/>
            <person name="Kelly W.J."/>
            <person name="Li D."/>
            <person name="Lambie S.C."/>
            <person name="Attwood G.T."/>
            <person name="Altermann E."/>
            <person name="Leahy S.C."/>
        </authorList>
    </citation>
    <scope>NUCLEOTIDE SEQUENCE [LARGE SCALE GENOMIC DNA]</scope>
    <source>
        <strain evidence="10">YLM1</strain>
    </source>
</reference>
<proteinExistence type="inferred from homology"/>
<dbReference type="Gene3D" id="3.40.50.720">
    <property type="entry name" value="NAD(P)-binding Rossmann-like Domain"/>
    <property type="match status" value="1"/>
</dbReference>
<keyword evidence="4 6" id="KW-0862">Zinc</keyword>
<dbReference type="PANTHER" id="PTHR42940:SF8">
    <property type="entry name" value="VACUOLAR PROTEIN SORTING-ASSOCIATED PROTEIN 11"/>
    <property type="match status" value="1"/>
</dbReference>
<name>A0A126R178_METOL</name>
<dbReference type="SUPFAM" id="SSF51735">
    <property type="entry name" value="NAD(P)-binding Rossmann-fold domains"/>
    <property type="match status" value="1"/>
</dbReference>
<dbReference type="GO" id="GO:0008270">
    <property type="term" value="F:zinc ion binding"/>
    <property type="evidence" value="ECO:0007669"/>
    <property type="project" value="InterPro"/>
</dbReference>
<dbReference type="SUPFAM" id="SSF50129">
    <property type="entry name" value="GroES-like"/>
    <property type="match status" value="1"/>
</dbReference>
<dbReference type="Proteomes" id="UP000066376">
    <property type="component" value="Chromosome"/>
</dbReference>
<keyword evidence="10" id="KW-1185">Reference proteome</keyword>
<dbReference type="Proteomes" id="UP000183442">
    <property type="component" value="Unassembled WGS sequence"/>
</dbReference>
<evidence type="ECO:0000256" key="2">
    <source>
        <dbReference type="ARBA" id="ARBA00008072"/>
    </source>
</evidence>
<evidence type="ECO:0000256" key="3">
    <source>
        <dbReference type="ARBA" id="ARBA00022723"/>
    </source>
</evidence>
<dbReference type="InterPro" id="IPR002328">
    <property type="entry name" value="ADH_Zn_CS"/>
</dbReference>
<dbReference type="OrthoDB" id="75495at2157"/>
<dbReference type="InterPro" id="IPR013154">
    <property type="entry name" value="ADH-like_N"/>
</dbReference>
<dbReference type="InterPro" id="IPR020843">
    <property type="entry name" value="ER"/>
</dbReference>
<dbReference type="InterPro" id="IPR013149">
    <property type="entry name" value="ADH-like_C"/>
</dbReference>
<dbReference type="EMBL" id="CP014265">
    <property type="protein sequence ID" value="AMK15786.1"/>
    <property type="molecule type" value="Genomic_DNA"/>
</dbReference>
<dbReference type="SMART" id="SM00829">
    <property type="entry name" value="PKS_ER"/>
    <property type="match status" value="1"/>
</dbReference>
<evidence type="ECO:0000256" key="6">
    <source>
        <dbReference type="RuleBase" id="RU361277"/>
    </source>
</evidence>
<feature type="domain" description="Enoyl reductase (ER)" evidence="7">
    <location>
        <begin position="3"/>
        <end position="340"/>
    </location>
</feature>
<dbReference type="PANTHER" id="PTHR42940">
    <property type="entry name" value="ALCOHOL DEHYDROGENASE 1-RELATED"/>
    <property type="match status" value="1"/>
</dbReference>
<reference evidence="11" key="4">
    <citation type="submission" date="2016-10" db="EMBL/GenBank/DDBJ databases">
        <authorList>
            <person name="Varghese N."/>
        </authorList>
    </citation>
    <scope>NUCLEOTIDE SEQUENCE [LARGE SCALE GENOMIC DNA]</scope>
    <source>
        <strain evidence="11">DSM 16632</strain>
    </source>
</reference>
<evidence type="ECO:0000313" key="10">
    <source>
        <dbReference type="Proteomes" id="UP000066376"/>
    </source>
</evidence>
<evidence type="ECO:0000256" key="5">
    <source>
        <dbReference type="ARBA" id="ARBA00023002"/>
    </source>
</evidence>
<dbReference type="EMBL" id="FOTL01000002">
    <property type="protein sequence ID" value="SFL19167.1"/>
    <property type="molecule type" value="Genomic_DNA"/>
</dbReference>
<dbReference type="InterPro" id="IPR011032">
    <property type="entry name" value="GroES-like_sf"/>
</dbReference>
<evidence type="ECO:0000313" key="9">
    <source>
        <dbReference type="EMBL" id="SFL19167.1"/>
    </source>
</evidence>
<dbReference type="GO" id="GO:0043168">
    <property type="term" value="F:anion binding"/>
    <property type="evidence" value="ECO:0007669"/>
    <property type="project" value="UniProtKB-ARBA"/>
</dbReference>
<organism evidence="8 10">
    <name type="scientific">Methanobrevibacter olleyae</name>
    <dbReference type="NCBI Taxonomy" id="294671"/>
    <lineage>
        <taxon>Archaea</taxon>
        <taxon>Methanobacteriati</taxon>
        <taxon>Methanobacteriota</taxon>
        <taxon>Methanomada group</taxon>
        <taxon>Methanobacteria</taxon>
        <taxon>Methanobacteriales</taxon>
        <taxon>Methanobacteriaceae</taxon>
        <taxon>Methanobrevibacter</taxon>
    </lineage>
</organism>
<dbReference type="InterPro" id="IPR036291">
    <property type="entry name" value="NAD(P)-bd_dom_sf"/>
</dbReference>
<dbReference type="Pfam" id="PF00107">
    <property type="entry name" value="ADH_zinc_N"/>
    <property type="match status" value="1"/>
</dbReference>
<dbReference type="GO" id="GO:0016616">
    <property type="term" value="F:oxidoreductase activity, acting on the CH-OH group of donors, NAD or NADP as acceptor"/>
    <property type="evidence" value="ECO:0007669"/>
    <property type="project" value="UniProtKB-ARBA"/>
</dbReference>
<comment type="cofactor">
    <cofactor evidence="1 6">
        <name>Zn(2+)</name>
        <dbReference type="ChEBI" id="CHEBI:29105"/>
    </cofactor>
</comment>
<reference evidence="9" key="3">
    <citation type="submission" date="2016-10" db="EMBL/GenBank/DDBJ databases">
        <authorList>
            <person name="de Groot N.N."/>
        </authorList>
    </citation>
    <scope>NUCLEOTIDE SEQUENCE [LARGE SCALE GENOMIC DNA]</scope>
    <source>
        <strain evidence="9">DSM 16632</strain>
    </source>
</reference>
<evidence type="ECO:0000259" key="7">
    <source>
        <dbReference type="SMART" id="SM00829"/>
    </source>
</evidence>
<dbReference type="CDD" id="cd05284">
    <property type="entry name" value="arabinose_DH_like"/>
    <property type="match status" value="1"/>
</dbReference>
<dbReference type="GeneID" id="28489535"/>
<dbReference type="PROSITE" id="PS00059">
    <property type="entry name" value="ADH_ZINC"/>
    <property type="match status" value="1"/>
</dbReference>
<dbReference type="AlphaFoldDB" id="A0A126R178"/>
<keyword evidence="3 6" id="KW-0479">Metal-binding</keyword>
<evidence type="ECO:0000313" key="8">
    <source>
        <dbReference type="EMBL" id="AMK15786.1"/>
    </source>
</evidence>
<dbReference type="GO" id="GO:0044281">
    <property type="term" value="P:small molecule metabolic process"/>
    <property type="evidence" value="ECO:0007669"/>
    <property type="project" value="UniProtKB-ARBA"/>
</dbReference>